<dbReference type="Pfam" id="PF13426">
    <property type="entry name" value="PAS_9"/>
    <property type="match status" value="2"/>
</dbReference>
<feature type="domain" description="PAS" evidence="1">
    <location>
        <begin position="113"/>
        <end position="154"/>
    </location>
</feature>
<dbReference type="InterPro" id="IPR003607">
    <property type="entry name" value="HD/PDEase_dom"/>
</dbReference>
<accession>E1R7Q1</accession>
<dbReference type="Proteomes" id="UP000002318">
    <property type="component" value="Chromosome"/>
</dbReference>
<dbReference type="SMART" id="SM00471">
    <property type="entry name" value="HDc"/>
    <property type="match status" value="1"/>
</dbReference>
<evidence type="ECO:0000259" key="3">
    <source>
        <dbReference type="PROSITE" id="PS51832"/>
    </source>
</evidence>
<organism evidence="4 5">
    <name type="scientific">Sediminispirochaeta smaragdinae (strain DSM 11293 / JCM 15392 / SEBR 4228)</name>
    <name type="common">Spirochaeta smaragdinae</name>
    <dbReference type="NCBI Taxonomy" id="573413"/>
    <lineage>
        <taxon>Bacteria</taxon>
        <taxon>Pseudomonadati</taxon>
        <taxon>Spirochaetota</taxon>
        <taxon>Spirochaetia</taxon>
        <taxon>Spirochaetales</taxon>
        <taxon>Spirochaetaceae</taxon>
        <taxon>Sediminispirochaeta</taxon>
    </lineage>
</organism>
<dbReference type="STRING" id="573413.Spirs_3670"/>
<feature type="domain" description="PAS" evidence="1">
    <location>
        <begin position="1"/>
        <end position="61"/>
    </location>
</feature>
<dbReference type="PROSITE" id="PS51832">
    <property type="entry name" value="HD_GYP"/>
    <property type="match status" value="1"/>
</dbReference>
<dbReference type="PROSITE" id="PS50112">
    <property type="entry name" value="PAS"/>
    <property type="match status" value="3"/>
</dbReference>
<dbReference type="PROSITE" id="PS50113">
    <property type="entry name" value="PAC"/>
    <property type="match status" value="1"/>
</dbReference>
<sequence>MDTVLLSIIEEVSDGILIIDEKSELLFFNDVFSRMFGLRADEILSGHHSFLKNIGLEHPEETSFSVHLSGTGFRFDEPTRGFSVKSTRLTTDNGFYFLIILRELVDGSNNQAAEQEYEQLFRTIGDAMFTARMNGRVETSNPAFAELLEYHEEDAPSDLREVYVYQDELEDKQRRLLEAGTVFNLETHLYNNNRAIKRVLDTSWIIKDQSGNVTGYATQWKDVTYLRNLESRLKISERNFTILFDTILSGIIIFDPEGTILNLNTAAERTYGYHWEEMVGQHYDDLLRVDRGNDAFAKLVALIQYNEGSYVESEVKRRRKDGAVIYTYASFTSIVDSTGTVIAYSMAEKDLTERVHLEQKLRDSLHELKDTQSAAIIGFAKLTEYRDKDTGAHLERIREFTRIMAQTLRRLPKYAAYITDDYLEDLSLSSILHDVGKVGISDSILLKPGRFNPDEYEQIKAHSRLGGEALEVVDKQLTKTSFLTMGKEIAYYHHERWDGSGYPEGLSGEGIPLSARIVSIADVYDALTSKRPYKEAYSHEKAVEIIAGERGKQFDPEIVDAFMENHQVFARIKRFFEFEENPETMYDLLEGKHKQKEVDLA</sequence>
<dbReference type="HOGENOM" id="CLU_454074_0_0_12"/>
<dbReference type="InterPro" id="IPR000700">
    <property type="entry name" value="PAS-assoc_C"/>
</dbReference>
<dbReference type="PANTHER" id="PTHR45228:SF5">
    <property type="entry name" value="CYCLIC DI-GMP PHOSPHODIESTERASE VC_1348-RELATED"/>
    <property type="match status" value="1"/>
</dbReference>
<dbReference type="KEGG" id="ssm:Spirs_3670"/>
<dbReference type="Gene3D" id="3.30.450.20">
    <property type="entry name" value="PAS domain"/>
    <property type="match status" value="3"/>
</dbReference>
<dbReference type="eggNOG" id="COG3437">
    <property type="taxonomic scope" value="Bacteria"/>
</dbReference>
<evidence type="ECO:0000259" key="1">
    <source>
        <dbReference type="PROSITE" id="PS50112"/>
    </source>
</evidence>
<name>E1R7Q1_SEDSS</name>
<proteinExistence type="predicted"/>
<dbReference type="AlphaFoldDB" id="E1R7Q1"/>
<evidence type="ECO:0000313" key="4">
    <source>
        <dbReference type="EMBL" id="ADK82756.1"/>
    </source>
</evidence>
<dbReference type="CDD" id="cd00130">
    <property type="entry name" value="PAS"/>
    <property type="match status" value="2"/>
</dbReference>
<dbReference type="OrthoDB" id="9781505at2"/>
<feature type="domain" description="PAS" evidence="1">
    <location>
        <begin position="236"/>
        <end position="281"/>
    </location>
</feature>
<dbReference type="SUPFAM" id="SSF55785">
    <property type="entry name" value="PYP-like sensor domain (PAS domain)"/>
    <property type="match status" value="3"/>
</dbReference>
<dbReference type="SUPFAM" id="SSF109604">
    <property type="entry name" value="HD-domain/PDEase-like"/>
    <property type="match status" value="1"/>
</dbReference>
<dbReference type="RefSeq" id="WP_013256215.1">
    <property type="nucleotide sequence ID" value="NC_014364.1"/>
</dbReference>
<gene>
    <name evidence="4" type="ordered locus">Spirs_3670</name>
</gene>
<feature type="domain" description="PAC" evidence="2">
    <location>
        <begin position="311"/>
        <end position="363"/>
    </location>
</feature>
<dbReference type="Gene3D" id="1.10.3210.10">
    <property type="entry name" value="Hypothetical protein af1432"/>
    <property type="match status" value="1"/>
</dbReference>
<dbReference type="Pfam" id="PF13487">
    <property type="entry name" value="HD_5"/>
    <property type="match status" value="1"/>
</dbReference>
<dbReference type="PANTHER" id="PTHR45228">
    <property type="entry name" value="CYCLIC DI-GMP PHOSPHODIESTERASE TM_0186-RELATED"/>
    <property type="match status" value="1"/>
</dbReference>
<dbReference type="SMART" id="SM00091">
    <property type="entry name" value="PAS"/>
    <property type="match status" value="3"/>
</dbReference>
<reference evidence="4 5" key="1">
    <citation type="journal article" date="2010" name="Stand. Genomic Sci.">
        <title>Complete genome sequence of Spirochaeta smaragdinae type strain (SEBR 4228).</title>
        <authorList>
            <person name="Mavromatis K."/>
            <person name="Yasawong M."/>
            <person name="Chertkov O."/>
            <person name="Lapidus A."/>
            <person name="Lucas S."/>
            <person name="Nolan M."/>
            <person name="Del Rio T.G."/>
            <person name="Tice H."/>
            <person name="Cheng J.F."/>
            <person name="Pitluck S."/>
            <person name="Liolios K."/>
            <person name="Ivanova N."/>
            <person name="Tapia R."/>
            <person name="Han C."/>
            <person name="Bruce D."/>
            <person name="Goodwin L."/>
            <person name="Pati A."/>
            <person name="Chen A."/>
            <person name="Palaniappan K."/>
            <person name="Land M."/>
            <person name="Hauser L."/>
            <person name="Chang Y.J."/>
            <person name="Jeffries C.D."/>
            <person name="Detter J.C."/>
            <person name="Rohde M."/>
            <person name="Brambilla E."/>
            <person name="Spring S."/>
            <person name="Goker M."/>
            <person name="Sikorski J."/>
            <person name="Woyke T."/>
            <person name="Bristow J."/>
            <person name="Eisen J.A."/>
            <person name="Markowitz V."/>
            <person name="Hugenholtz P."/>
            <person name="Klenk H.P."/>
            <person name="Kyrpides N.C."/>
        </authorList>
    </citation>
    <scope>NUCLEOTIDE SEQUENCE [LARGE SCALE GENOMIC DNA]</scope>
    <source>
        <strain evidence="5">DSM 11293 / JCM 15392 / SEBR 4228</strain>
    </source>
</reference>
<evidence type="ECO:0000313" key="5">
    <source>
        <dbReference type="Proteomes" id="UP000002318"/>
    </source>
</evidence>
<dbReference type="InterPro" id="IPR000014">
    <property type="entry name" value="PAS"/>
</dbReference>
<dbReference type="InterPro" id="IPR035965">
    <property type="entry name" value="PAS-like_dom_sf"/>
</dbReference>
<dbReference type="InterPro" id="IPR052020">
    <property type="entry name" value="Cyclic_di-GMP/3'3'-cGAMP_PDE"/>
</dbReference>
<dbReference type="NCBIfam" id="TIGR00229">
    <property type="entry name" value="sensory_box"/>
    <property type="match status" value="2"/>
</dbReference>
<dbReference type="InterPro" id="IPR037522">
    <property type="entry name" value="HD_GYP_dom"/>
</dbReference>
<dbReference type="EMBL" id="CP002116">
    <property type="protein sequence ID" value="ADK82756.1"/>
    <property type="molecule type" value="Genomic_DNA"/>
</dbReference>
<keyword evidence="5" id="KW-1185">Reference proteome</keyword>
<dbReference type="CDD" id="cd00077">
    <property type="entry name" value="HDc"/>
    <property type="match status" value="1"/>
</dbReference>
<protein>
    <submittedName>
        <fullName evidence="4">PAS/PAC sensor protein</fullName>
    </submittedName>
</protein>
<feature type="domain" description="HD-GYP" evidence="3">
    <location>
        <begin position="368"/>
        <end position="578"/>
    </location>
</feature>
<evidence type="ECO:0000259" key="2">
    <source>
        <dbReference type="PROSITE" id="PS50113"/>
    </source>
</evidence>
<dbReference type="Pfam" id="PF13188">
    <property type="entry name" value="PAS_8"/>
    <property type="match status" value="1"/>
</dbReference>